<dbReference type="EMBL" id="CH476732">
    <property type="protein sequence ID" value="EIE75434.1"/>
    <property type="molecule type" value="Genomic_DNA"/>
</dbReference>
<dbReference type="RefSeq" id="XP_067510830.1">
    <property type="nucleotide sequence ID" value="XM_067654729.1"/>
</dbReference>
<dbReference type="GeneID" id="93607110"/>
<dbReference type="EMBL" id="CH476732">
    <property type="protein sequence ID" value="EIE75440.1"/>
    <property type="molecule type" value="Genomic_DNA"/>
</dbReference>
<keyword evidence="3" id="KW-1185">Reference proteome</keyword>
<reference evidence="2" key="2">
    <citation type="submission" date="2012-04" db="EMBL/GenBank/DDBJ databases">
        <title>Annotation of the Rhizopus oryzae genome.</title>
        <authorList>
            <consortium name="The Broad Institute Genome Sequencing Platform"/>
            <person name="Birren B."/>
            <person name="Lander E."/>
            <person name="Galagan J."/>
            <person name="Nusbaum C."/>
            <person name="Devon K."/>
            <person name="Ma L.-J."/>
            <person name="Jaffe D."/>
            <person name="Butler J."/>
            <person name="Alvarez P."/>
            <person name="Gnerre S."/>
            <person name="Grabherr M."/>
            <person name="Kleber M."/>
            <person name="Mauceli E."/>
            <person name="Brockman W."/>
            <person name="Rounsley S."/>
            <person name="Young S."/>
            <person name="LaButti K."/>
            <person name="Pushparaj V."/>
            <person name="DeCaprio D."/>
            <person name="Crawford M."/>
            <person name="Koehrsen M."/>
            <person name="Engels R."/>
            <person name="Montgomery P."/>
            <person name="Pearson M."/>
            <person name="Howarth C."/>
            <person name="Larson L."/>
            <person name="Luoma S."/>
            <person name="White J."/>
            <person name="O'Leary S."/>
            <person name="Kodira C."/>
            <person name="Zeng Q."/>
            <person name="Yandava C."/>
            <person name="Alvarado L."/>
            <person name="Skory C.D."/>
            <person name="Ibrahim A."/>
            <person name="Lang F."/>
            <person name="Wickes B.L."/>
            <person name="Liu B."/>
        </authorList>
    </citation>
    <scope>NUCLEOTIDE SEQUENCE</scope>
    <source>
        <strain evidence="2">RA 99-880</strain>
    </source>
</reference>
<evidence type="ECO:0000313" key="2">
    <source>
        <dbReference type="EMBL" id="EIE75440.1"/>
    </source>
</evidence>
<evidence type="ECO:0000313" key="3">
    <source>
        <dbReference type="Proteomes" id="UP000009138"/>
    </source>
</evidence>
<dbReference type="Proteomes" id="UP000009138">
    <property type="component" value="Unassembled WGS sequence"/>
</dbReference>
<dbReference type="VEuPathDB" id="FungiDB:RO3G_00138"/>
<dbReference type="VEuPathDB" id="FungiDB:RO3G_00144"/>
<name>I1BGW0_RHIO9</name>
<reference evidence="2 3" key="1">
    <citation type="journal article" date="2009" name="PLoS Genet.">
        <title>Genomic analysis of the basal lineage fungus Rhizopus oryzae reveals a whole-genome duplication.</title>
        <authorList>
            <person name="Ma L.-J."/>
            <person name="Ibrahim A.S."/>
            <person name="Skory C."/>
            <person name="Grabherr M.G."/>
            <person name="Burger G."/>
            <person name="Butler M."/>
            <person name="Elias M."/>
            <person name="Idnurm A."/>
            <person name="Lang B.F."/>
            <person name="Sone T."/>
            <person name="Abe A."/>
            <person name="Calvo S.E."/>
            <person name="Corrochano L.M."/>
            <person name="Engels R."/>
            <person name="Fu J."/>
            <person name="Hansberg W."/>
            <person name="Kim J.-M."/>
            <person name="Kodira C.D."/>
            <person name="Koehrsen M.J."/>
            <person name="Liu B."/>
            <person name="Miranda-Saavedra D."/>
            <person name="O'Leary S."/>
            <person name="Ortiz-Castellanos L."/>
            <person name="Poulter R."/>
            <person name="Rodriguez-Romero J."/>
            <person name="Ruiz-Herrera J."/>
            <person name="Shen Y.-Q."/>
            <person name="Zeng Q."/>
            <person name="Galagan J."/>
            <person name="Birren B.W."/>
            <person name="Cuomo C.A."/>
            <person name="Wickes B.L."/>
        </authorList>
    </citation>
    <scope>NUCLEOTIDE SEQUENCE [LARGE SCALE GENOMIC DNA]</scope>
    <source>
        <strain evidence="2">RA 99-880</strain>
        <strain evidence="3">RA 99-880 / ATCC MYA-4621 / FGSC 9543 / NRRL 43880</strain>
    </source>
</reference>
<accession>I1BGW0</accession>
<dbReference type="InParanoid" id="I1BGW0"/>
<organism evidence="2 3">
    <name type="scientific">Rhizopus delemar (strain RA 99-880 / ATCC MYA-4621 / FGSC 9543 / NRRL 43880)</name>
    <name type="common">Mucormycosis agent</name>
    <name type="synonym">Rhizopus arrhizus var. delemar</name>
    <dbReference type="NCBI Taxonomy" id="246409"/>
    <lineage>
        <taxon>Eukaryota</taxon>
        <taxon>Fungi</taxon>
        <taxon>Fungi incertae sedis</taxon>
        <taxon>Mucoromycota</taxon>
        <taxon>Mucoromycotina</taxon>
        <taxon>Mucoromycetes</taxon>
        <taxon>Mucorales</taxon>
        <taxon>Mucorineae</taxon>
        <taxon>Rhizopodaceae</taxon>
        <taxon>Rhizopus</taxon>
    </lineage>
</organism>
<evidence type="ECO:0000313" key="1">
    <source>
        <dbReference type="EMBL" id="EIE75434.1"/>
    </source>
</evidence>
<proteinExistence type="predicted"/>
<dbReference type="AlphaFoldDB" id="I1BGW0"/>
<protein>
    <submittedName>
        <fullName evidence="2">Uncharacterized protein</fullName>
    </submittedName>
</protein>
<sequence>MCKYHSSWTGLVSKTTKLRRTVCDHLTEKQVVYLEYTTILQLVAEQSSHTGMAGNPCDKEKKAV</sequence>
<gene>
    <name evidence="1" type="ORF">RO3G_00138</name>
    <name evidence="2" type="ORF">RO3G_00144</name>
</gene>